<proteinExistence type="predicted"/>
<comment type="caution">
    <text evidence="2">The sequence shown here is derived from an EMBL/GenBank/DDBJ whole genome shotgun (WGS) entry which is preliminary data.</text>
</comment>
<dbReference type="EMBL" id="PITK01002725">
    <property type="protein sequence ID" value="TBU05688.1"/>
    <property type="molecule type" value="Genomic_DNA"/>
</dbReference>
<dbReference type="VEuPathDB" id="MicrosporidiaDB:CWI38_2725p0010"/>
<sequence length="300" mass="34044">SERDVGDKNNKRNRSNKDEISERDVGDKNNKRNRSNKDEISDNIGNSNKGDNNKGITNKGISNSTNIRDKYDFCREYDLPVKGMDTGYRLYKHLSRKGYSNRGRGVNNRGILEGVNDIGNRVEGVSDRGIVKGVIDKSSKEEGVIKSTSKEEGVINNNIKQHPLNNNNIDKHPFNNTDTLTLHKVFSKAFNYNISLRQKDGSYICIRSGVKVYIHPSSACYNKRYKKIVYVDLYGGDRIYTRIVKGVDYNNDVLEGVNDREGVDDNGLMIEVINKRVLMISKGVNYNIVYYKGVNDRGNE</sequence>
<evidence type="ECO:0000313" key="3">
    <source>
        <dbReference type="Proteomes" id="UP000292282"/>
    </source>
</evidence>
<dbReference type="STRING" id="1176355.A0A4Q9LCV0"/>
<feature type="compositionally biased region" description="Basic and acidic residues" evidence="1">
    <location>
        <begin position="1"/>
        <end position="40"/>
    </location>
</feature>
<gene>
    <name evidence="2" type="ORF">CWI38_2725p0010</name>
</gene>
<feature type="compositionally biased region" description="Polar residues" evidence="1">
    <location>
        <begin position="43"/>
        <end position="65"/>
    </location>
</feature>
<reference evidence="2 3" key="1">
    <citation type="submission" date="2017-12" db="EMBL/GenBank/DDBJ databases">
        <authorList>
            <person name="Pombert J.-F."/>
            <person name="Haag K.L."/>
            <person name="Ebert D."/>
        </authorList>
    </citation>
    <scope>NUCLEOTIDE SEQUENCE [LARGE SCALE GENOMIC DNA]</scope>
    <source>
        <strain evidence="2">IL-G-3</strain>
    </source>
</reference>
<name>A0A4Q9LCV0_9MICR</name>
<feature type="non-terminal residue" evidence="2">
    <location>
        <position position="1"/>
    </location>
</feature>
<accession>A0A4Q9LCV0</accession>
<feature type="region of interest" description="Disordered" evidence="1">
    <location>
        <begin position="1"/>
        <end position="65"/>
    </location>
</feature>
<evidence type="ECO:0000313" key="2">
    <source>
        <dbReference type="EMBL" id="TBU05688.1"/>
    </source>
</evidence>
<evidence type="ECO:0000256" key="1">
    <source>
        <dbReference type="SAM" id="MobiDB-lite"/>
    </source>
</evidence>
<protein>
    <submittedName>
        <fullName evidence="2">Uncharacterized protein</fullName>
    </submittedName>
</protein>
<keyword evidence="3" id="KW-1185">Reference proteome</keyword>
<organism evidence="2 3">
    <name type="scientific">Hamiltosporidium tvaerminnensis</name>
    <dbReference type="NCBI Taxonomy" id="1176355"/>
    <lineage>
        <taxon>Eukaryota</taxon>
        <taxon>Fungi</taxon>
        <taxon>Fungi incertae sedis</taxon>
        <taxon>Microsporidia</taxon>
        <taxon>Dubosqiidae</taxon>
        <taxon>Hamiltosporidium</taxon>
    </lineage>
</organism>
<dbReference type="AlphaFoldDB" id="A0A4Q9LCV0"/>
<dbReference type="OrthoDB" id="10253254at2759"/>
<dbReference type="Proteomes" id="UP000292282">
    <property type="component" value="Unassembled WGS sequence"/>
</dbReference>